<name>A0A521AXG0_9RHOB</name>
<keyword evidence="1" id="KW-1133">Transmembrane helix</keyword>
<dbReference type="Proteomes" id="UP000316030">
    <property type="component" value="Unassembled WGS sequence"/>
</dbReference>
<evidence type="ECO:0000313" key="2">
    <source>
        <dbReference type="EMBL" id="SMO39552.1"/>
    </source>
</evidence>
<accession>A0A521AXG0</accession>
<keyword evidence="1" id="KW-0812">Transmembrane</keyword>
<gene>
    <name evidence="2" type="ORF">SAMN06265173_101430</name>
</gene>
<dbReference type="OrthoDB" id="9816293at2"/>
<sequence length="117" mass="12940">MRYIWATLGLISLAIGLVGIVLPLVPTVPLMILAAFFFARSSEKLHNWLITHPTFGPSILDWQERGAIHPKGKRISTLSIVVVFLISVILGLRPMILIIQGVTLSAVLVFIWSRPNS</sequence>
<dbReference type="PANTHER" id="PTHR35813">
    <property type="entry name" value="INNER MEMBRANE PROTEIN YBAN"/>
    <property type="match status" value="1"/>
</dbReference>
<proteinExistence type="predicted"/>
<dbReference type="PANTHER" id="PTHR35813:SF1">
    <property type="entry name" value="INNER MEMBRANE PROTEIN YBAN"/>
    <property type="match status" value="1"/>
</dbReference>
<evidence type="ECO:0008006" key="4">
    <source>
        <dbReference type="Google" id="ProtNLM"/>
    </source>
</evidence>
<evidence type="ECO:0000313" key="3">
    <source>
        <dbReference type="Proteomes" id="UP000316030"/>
    </source>
</evidence>
<keyword evidence="3" id="KW-1185">Reference proteome</keyword>
<dbReference type="GO" id="GO:0005886">
    <property type="term" value="C:plasma membrane"/>
    <property type="evidence" value="ECO:0007669"/>
    <property type="project" value="TreeGrafter"/>
</dbReference>
<feature type="transmembrane region" description="Helical" evidence="1">
    <location>
        <begin position="6"/>
        <end position="39"/>
    </location>
</feature>
<keyword evidence="1" id="KW-0472">Membrane</keyword>
<dbReference type="RefSeq" id="WP_142491721.1">
    <property type="nucleotide sequence ID" value="NZ_FXTO01000001.1"/>
</dbReference>
<dbReference type="AlphaFoldDB" id="A0A521AXG0"/>
<reference evidence="2 3" key="1">
    <citation type="submission" date="2017-05" db="EMBL/GenBank/DDBJ databases">
        <authorList>
            <person name="Varghese N."/>
            <person name="Submissions S."/>
        </authorList>
    </citation>
    <scope>NUCLEOTIDE SEQUENCE [LARGE SCALE GENOMIC DNA]</scope>
    <source>
        <strain evidence="2 3">DSM 29506</strain>
    </source>
</reference>
<feature type="transmembrane region" description="Helical" evidence="1">
    <location>
        <begin position="97"/>
        <end position="113"/>
    </location>
</feature>
<dbReference type="Pfam" id="PF04304">
    <property type="entry name" value="DUF454"/>
    <property type="match status" value="1"/>
</dbReference>
<dbReference type="InterPro" id="IPR007401">
    <property type="entry name" value="DUF454"/>
</dbReference>
<organism evidence="2 3">
    <name type="scientific">Thalassovita litoralis</name>
    <dbReference type="NCBI Taxonomy" id="1010611"/>
    <lineage>
        <taxon>Bacteria</taxon>
        <taxon>Pseudomonadati</taxon>
        <taxon>Pseudomonadota</taxon>
        <taxon>Alphaproteobacteria</taxon>
        <taxon>Rhodobacterales</taxon>
        <taxon>Roseobacteraceae</taxon>
        <taxon>Thalassovita</taxon>
    </lineage>
</organism>
<protein>
    <recommendedName>
        <fullName evidence="4">Inner membrane protein YbaN</fullName>
    </recommendedName>
</protein>
<evidence type="ECO:0000256" key="1">
    <source>
        <dbReference type="SAM" id="Phobius"/>
    </source>
</evidence>
<dbReference type="EMBL" id="FXTO01000001">
    <property type="protein sequence ID" value="SMO39552.1"/>
    <property type="molecule type" value="Genomic_DNA"/>
</dbReference>
<dbReference type="PIRSF" id="PIRSF016789">
    <property type="entry name" value="DUF454"/>
    <property type="match status" value="1"/>
</dbReference>
<feature type="transmembrane region" description="Helical" evidence="1">
    <location>
        <begin position="75"/>
        <end position="91"/>
    </location>
</feature>